<dbReference type="InterPro" id="IPR001173">
    <property type="entry name" value="Glyco_trans_2-like"/>
</dbReference>
<evidence type="ECO:0000313" key="6">
    <source>
        <dbReference type="EMBL" id="ALJ01526.1"/>
    </source>
</evidence>
<dbReference type="STRING" id="512763.DC20_16770"/>
<proteinExistence type="inferred from homology"/>
<keyword evidence="7" id="KW-1185">Reference proteome</keyword>
<dbReference type="Pfam" id="PF00535">
    <property type="entry name" value="Glycos_transf_2"/>
    <property type="match status" value="1"/>
</dbReference>
<accession>A0A0P0CCU4</accession>
<evidence type="ECO:0000259" key="5">
    <source>
        <dbReference type="Pfam" id="PF00535"/>
    </source>
</evidence>
<keyword evidence="4" id="KW-0812">Transmembrane</keyword>
<feature type="domain" description="Glycosyltransferase 2-like" evidence="5">
    <location>
        <begin position="7"/>
        <end position="51"/>
    </location>
</feature>
<dbReference type="AlphaFoldDB" id="A0A0P0CCU4"/>
<evidence type="ECO:0000313" key="7">
    <source>
        <dbReference type="Proteomes" id="UP000061382"/>
    </source>
</evidence>
<dbReference type="GO" id="GO:0016757">
    <property type="term" value="F:glycosyltransferase activity"/>
    <property type="evidence" value="ECO:0007669"/>
    <property type="project" value="UniProtKB-KW"/>
</dbReference>
<feature type="transmembrane region" description="Helical" evidence="4">
    <location>
        <begin position="297"/>
        <end position="316"/>
    </location>
</feature>
<evidence type="ECO:0000256" key="2">
    <source>
        <dbReference type="ARBA" id="ARBA00022676"/>
    </source>
</evidence>
<dbReference type="InterPro" id="IPR029044">
    <property type="entry name" value="Nucleotide-diphossugar_trans"/>
</dbReference>
<dbReference type="PATRIC" id="fig|512763.3.peg.3690"/>
<keyword evidence="4" id="KW-1133">Transmembrane helix</keyword>
<name>A0A0P0CCU4_9BACT</name>
<dbReference type="KEGG" id="rti:DC20_16770"/>
<comment type="similarity">
    <text evidence="1">Belongs to the glycosyltransferase 2 family.</text>
</comment>
<keyword evidence="4" id="KW-0472">Membrane</keyword>
<dbReference type="SUPFAM" id="SSF53448">
    <property type="entry name" value="Nucleotide-diphospho-sugar transferases"/>
    <property type="match status" value="1"/>
</dbReference>
<dbReference type="Gene3D" id="3.90.550.10">
    <property type="entry name" value="Spore Coat Polysaccharide Biosynthesis Protein SpsA, Chain A"/>
    <property type="match status" value="1"/>
</dbReference>
<keyword evidence="3" id="KW-0808">Transferase</keyword>
<evidence type="ECO:0000256" key="4">
    <source>
        <dbReference type="SAM" id="Phobius"/>
    </source>
</evidence>
<gene>
    <name evidence="6" type="ORF">DC20_16770</name>
</gene>
<evidence type="ECO:0000256" key="1">
    <source>
        <dbReference type="ARBA" id="ARBA00006739"/>
    </source>
</evidence>
<sequence>MKQPWVCIILLNYNGYEDTIECLESLFKLEYKAFSLVVVDNNSTDSSLEKLTLWLEAQAAKTKTIIKVPFLKKVIYEEANGSLSEEKAWVTTIQVKENLGFAGGNNIGIAYAQRHFSPEYVWLLNNDTVVVPNSLSKLVQKAQEDLTLGRNIGIWGSKLLYYHKPDTIQAIGGKLNLTTFTTSHISEGLKDTPATEIEHPSQDYVVGASLFVSRKFLELVGLLSEEYFLYFEELDWAKRGLKAGFRLGYVPESKVYHKEGSSIGSSSTGKKKSDLADYHGIRSKIIFFRKFYPERTLQLYTILLGSVLLRLCRFQFKRAFRVLRLMCLIR</sequence>
<keyword evidence="2" id="KW-0328">Glycosyltransferase</keyword>
<organism evidence="6 7">
    <name type="scientific">Rufibacter tibetensis</name>
    <dbReference type="NCBI Taxonomy" id="512763"/>
    <lineage>
        <taxon>Bacteria</taxon>
        <taxon>Pseudomonadati</taxon>
        <taxon>Bacteroidota</taxon>
        <taxon>Cytophagia</taxon>
        <taxon>Cytophagales</taxon>
        <taxon>Hymenobacteraceae</taxon>
        <taxon>Rufibacter</taxon>
    </lineage>
</organism>
<evidence type="ECO:0000256" key="3">
    <source>
        <dbReference type="ARBA" id="ARBA00022679"/>
    </source>
</evidence>
<dbReference type="PANTHER" id="PTHR43179:SF12">
    <property type="entry name" value="GALACTOFURANOSYLTRANSFERASE GLFT2"/>
    <property type="match status" value="1"/>
</dbReference>
<dbReference type="Proteomes" id="UP000061382">
    <property type="component" value="Chromosome"/>
</dbReference>
<dbReference type="Pfam" id="PF13641">
    <property type="entry name" value="Glyco_tranf_2_3"/>
    <property type="match status" value="1"/>
</dbReference>
<reference evidence="6 7" key="1">
    <citation type="submission" date="2015-08" db="EMBL/GenBank/DDBJ databases">
        <title>Complete genome sequence of Rufibacter tibetensis strain 1351t, a radiation-resistant bacterium from tibet plateau.</title>
        <authorList>
            <person name="Dai J."/>
        </authorList>
    </citation>
    <scope>NUCLEOTIDE SEQUENCE [LARGE SCALE GENOMIC DNA]</scope>
    <source>
        <strain evidence="6 7">1351</strain>
    </source>
</reference>
<protein>
    <recommendedName>
        <fullName evidence="5">Glycosyltransferase 2-like domain-containing protein</fullName>
    </recommendedName>
</protein>
<dbReference type="PANTHER" id="PTHR43179">
    <property type="entry name" value="RHAMNOSYLTRANSFERASE WBBL"/>
    <property type="match status" value="1"/>
</dbReference>
<dbReference type="CDD" id="cd04186">
    <property type="entry name" value="GT_2_like_c"/>
    <property type="match status" value="1"/>
</dbReference>
<dbReference type="EMBL" id="CP012643">
    <property type="protein sequence ID" value="ALJ01526.1"/>
    <property type="molecule type" value="Genomic_DNA"/>
</dbReference>